<dbReference type="GeneID" id="27351940"/>
<dbReference type="GO" id="GO:0016925">
    <property type="term" value="P:protein sumoylation"/>
    <property type="evidence" value="ECO:0007669"/>
    <property type="project" value="UniProtKB-UniPathway"/>
</dbReference>
<dbReference type="Gene3D" id="2.60.120.780">
    <property type="entry name" value="PINIT domain"/>
    <property type="match status" value="1"/>
</dbReference>
<dbReference type="InterPro" id="IPR003034">
    <property type="entry name" value="SAP_dom"/>
</dbReference>
<organism evidence="5 6">
    <name type="scientific">Cladophialophora immunda</name>
    <dbReference type="NCBI Taxonomy" id="569365"/>
    <lineage>
        <taxon>Eukaryota</taxon>
        <taxon>Fungi</taxon>
        <taxon>Dikarya</taxon>
        <taxon>Ascomycota</taxon>
        <taxon>Pezizomycotina</taxon>
        <taxon>Eurotiomycetes</taxon>
        <taxon>Chaetothyriomycetidae</taxon>
        <taxon>Chaetothyriales</taxon>
        <taxon>Herpotrichiellaceae</taxon>
        <taxon>Cladophialophora</taxon>
    </lineage>
</organism>
<evidence type="ECO:0000259" key="3">
    <source>
        <dbReference type="PROSITE" id="PS50800"/>
    </source>
</evidence>
<dbReference type="PROSITE" id="PS51466">
    <property type="entry name" value="PINIT"/>
    <property type="match status" value="1"/>
</dbReference>
<dbReference type="InterPro" id="IPR038654">
    <property type="entry name" value="PINIT_sf"/>
</dbReference>
<gene>
    <name evidence="5" type="ORF">PV07_12746</name>
</gene>
<evidence type="ECO:0000256" key="1">
    <source>
        <dbReference type="ARBA" id="ARBA00004718"/>
    </source>
</evidence>
<reference evidence="5 6" key="1">
    <citation type="submission" date="2015-01" db="EMBL/GenBank/DDBJ databases">
        <title>The Genome Sequence of Cladophialophora immunda CBS83496.</title>
        <authorList>
            <consortium name="The Broad Institute Genomics Platform"/>
            <person name="Cuomo C."/>
            <person name="de Hoog S."/>
            <person name="Gorbushina A."/>
            <person name="Stielow B."/>
            <person name="Teixiera M."/>
            <person name="Abouelleil A."/>
            <person name="Chapman S.B."/>
            <person name="Priest M."/>
            <person name="Young S.K."/>
            <person name="Wortman J."/>
            <person name="Nusbaum C."/>
            <person name="Birren B."/>
        </authorList>
    </citation>
    <scope>NUCLEOTIDE SEQUENCE [LARGE SCALE GENOMIC DNA]</scope>
    <source>
        <strain evidence="5 6">CBS 83496</strain>
    </source>
</reference>
<evidence type="ECO:0000259" key="4">
    <source>
        <dbReference type="PROSITE" id="PS51466"/>
    </source>
</evidence>
<name>A0A0D2BTS6_9EURO</name>
<evidence type="ECO:0000313" key="5">
    <source>
        <dbReference type="EMBL" id="KIW21830.1"/>
    </source>
</evidence>
<dbReference type="RefSeq" id="XP_016242046.1">
    <property type="nucleotide sequence ID" value="XM_016400308.1"/>
</dbReference>
<dbReference type="HOGENOM" id="CLU_1140295_0_0_1"/>
<dbReference type="STRING" id="569365.A0A0D2BTS6"/>
<dbReference type="InterPro" id="IPR023321">
    <property type="entry name" value="PINIT"/>
</dbReference>
<feature type="non-terminal residue" evidence="5">
    <location>
        <position position="244"/>
    </location>
</feature>
<comment type="similarity">
    <text evidence="2">Belongs to the PIAS family.</text>
</comment>
<dbReference type="UniPathway" id="UPA00886"/>
<proteinExistence type="inferred from homology"/>
<accession>A0A0D2BTS6</accession>
<dbReference type="AlphaFoldDB" id="A0A0D2BTS6"/>
<protein>
    <recommendedName>
        <fullName evidence="7">SAP domain-containing protein</fullName>
    </recommendedName>
</protein>
<feature type="domain" description="PINIT" evidence="4">
    <location>
        <begin position="105"/>
        <end position="244"/>
    </location>
</feature>
<dbReference type="Proteomes" id="UP000054466">
    <property type="component" value="Unassembled WGS sequence"/>
</dbReference>
<comment type="pathway">
    <text evidence="1">Protein modification; protein sumoylation.</text>
</comment>
<dbReference type="PROSITE" id="PS50800">
    <property type="entry name" value="SAP"/>
    <property type="match status" value="1"/>
</dbReference>
<feature type="domain" description="SAP" evidence="3">
    <location>
        <begin position="27"/>
        <end position="61"/>
    </location>
</feature>
<keyword evidence="6" id="KW-1185">Reference proteome</keyword>
<evidence type="ECO:0000256" key="2">
    <source>
        <dbReference type="ARBA" id="ARBA00005383"/>
    </source>
</evidence>
<evidence type="ECO:0008006" key="7">
    <source>
        <dbReference type="Google" id="ProtNLM"/>
    </source>
</evidence>
<evidence type="ECO:0000313" key="6">
    <source>
        <dbReference type="Proteomes" id="UP000054466"/>
    </source>
</evidence>
<dbReference type="EMBL" id="KN847149">
    <property type="protein sequence ID" value="KIW21830.1"/>
    <property type="molecule type" value="Genomic_DNA"/>
</dbReference>
<dbReference type="Pfam" id="PF14324">
    <property type="entry name" value="PINIT"/>
    <property type="match status" value="1"/>
</dbReference>
<dbReference type="OrthoDB" id="28127at2759"/>
<dbReference type="VEuPathDB" id="FungiDB:PV07_12746"/>
<sequence length="244" mass="26395">MADTMAADTPAQAEELVAAKPGLIQAVCGISVAQLKMILGICGLRQTGTKALLQIRMINHIITLPSREKLDEIWATLVNRSVLSLSAHKSDNIPSKQTFGPIMGYPVESNGSGAGQITFKGSPLYTIEQQLTQVHECQARESTKDTARLMVLLSQDTIDKLIKDPSHRVMVFCASENTGACMREPSDVAFPDHVELKCNGMKVEANLRGLKSRPGSTRPADITNSITLTPCPQTVEMTYAGTTK</sequence>